<dbReference type="PANTHER" id="PTHR42693">
    <property type="entry name" value="ARYLSULFATASE FAMILY MEMBER"/>
    <property type="match status" value="1"/>
</dbReference>
<dbReference type="InterPro" id="IPR050738">
    <property type="entry name" value="Sulfatase"/>
</dbReference>
<organism evidence="4 5">
    <name type="scientific">Handelsmanbacteria sp. (strain RIFCSPLOWO2_12_FULL_64_10)</name>
    <dbReference type="NCBI Taxonomy" id="1817868"/>
    <lineage>
        <taxon>Bacteria</taxon>
        <taxon>Candidatus Handelsmaniibacteriota</taxon>
    </lineage>
</organism>
<accession>A0A1F6CSJ2</accession>
<dbReference type="Gene3D" id="3.40.720.10">
    <property type="entry name" value="Alkaline Phosphatase, subunit A"/>
    <property type="match status" value="1"/>
</dbReference>
<dbReference type="InterPro" id="IPR017850">
    <property type="entry name" value="Alkaline_phosphatase_core_sf"/>
</dbReference>
<dbReference type="GO" id="GO:0004065">
    <property type="term" value="F:arylsulfatase activity"/>
    <property type="evidence" value="ECO:0007669"/>
    <property type="project" value="TreeGrafter"/>
</dbReference>
<comment type="caution">
    <text evidence="4">The sequence shown here is derived from an EMBL/GenBank/DDBJ whole genome shotgun (WGS) entry which is preliminary data.</text>
</comment>
<evidence type="ECO:0000256" key="2">
    <source>
        <dbReference type="ARBA" id="ARBA00022801"/>
    </source>
</evidence>
<dbReference type="PANTHER" id="PTHR42693:SF53">
    <property type="entry name" value="ENDO-4-O-SULFATASE"/>
    <property type="match status" value="1"/>
</dbReference>
<dbReference type="AlphaFoldDB" id="A0A1F6CSJ2"/>
<gene>
    <name evidence="4" type="ORF">A3F84_17265</name>
</gene>
<keyword evidence="2" id="KW-0378">Hydrolase</keyword>
<sequence length="443" mass="49604">MNFLIISIDTLRADRLGCYGCERPTSPAIDRLAASGALCEQFLCPAIPTHPSYTTFYTGQHPISHGIVAHGGSAALAAETPVLPELLVKAGYATCAVDNLARSKPWFSRGYEFYIDPSVRRSHSLMVTAEEINRRAIPWLRSHAHEPFFLFLHYWDPHTPYLPPERYRTLFYEGDPCDPRNRSLEPLWDTPLGQVWRDTWFRWLGGQVTDAAYVAGLYDGAIRYLDDEIDHLLQALDETGAADDTLVLLFGDHGESLTEHGIYFDHHGLYDCTLRVPLIARWPGRIPPGRRLPHLIQHTDLAPALLDAAGLPIPEVMEGRSLLPLLIGASSEGPHARLIAEECTWQAKWGLREGGHKFILARQPDLYGSPARELYDLSADPGETRNLAPERPDLAREMEAALEGWIADRLKASGRTIDPLVEQGITLGRRYYEAKYGKSDLTP</sequence>
<name>A0A1F6CSJ2_HANXR</name>
<dbReference type="CDD" id="cd16148">
    <property type="entry name" value="sulfatase_like"/>
    <property type="match status" value="1"/>
</dbReference>
<dbReference type="SUPFAM" id="SSF53649">
    <property type="entry name" value="Alkaline phosphatase-like"/>
    <property type="match status" value="1"/>
</dbReference>
<dbReference type="EMBL" id="MFKF01000166">
    <property type="protein sequence ID" value="OGG51852.1"/>
    <property type="molecule type" value="Genomic_DNA"/>
</dbReference>
<comment type="similarity">
    <text evidence="1">Belongs to the sulfatase family.</text>
</comment>
<evidence type="ECO:0000259" key="3">
    <source>
        <dbReference type="Pfam" id="PF00884"/>
    </source>
</evidence>
<evidence type="ECO:0000256" key="1">
    <source>
        <dbReference type="ARBA" id="ARBA00008779"/>
    </source>
</evidence>
<dbReference type="InterPro" id="IPR000917">
    <property type="entry name" value="Sulfatase_N"/>
</dbReference>
<proteinExistence type="inferred from homology"/>
<dbReference type="Proteomes" id="UP000178606">
    <property type="component" value="Unassembled WGS sequence"/>
</dbReference>
<evidence type="ECO:0000313" key="4">
    <source>
        <dbReference type="EMBL" id="OGG51852.1"/>
    </source>
</evidence>
<dbReference type="Pfam" id="PF00884">
    <property type="entry name" value="Sulfatase"/>
    <property type="match status" value="1"/>
</dbReference>
<evidence type="ECO:0000313" key="5">
    <source>
        <dbReference type="Proteomes" id="UP000178606"/>
    </source>
</evidence>
<feature type="domain" description="Sulfatase N-terminal" evidence="3">
    <location>
        <begin position="2"/>
        <end position="310"/>
    </location>
</feature>
<reference evidence="4 5" key="1">
    <citation type="journal article" date="2016" name="Nat. Commun.">
        <title>Thousands of microbial genomes shed light on interconnected biogeochemical processes in an aquifer system.</title>
        <authorList>
            <person name="Anantharaman K."/>
            <person name="Brown C.T."/>
            <person name="Hug L.A."/>
            <person name="Sharon I."/>
            <person name="Castelle C.J."/>
            <person name="Probst A.J."/>
            <person name="Thomas B.C."/>
            <person name="Singh A."/>
            <person name="Wilkins M.J."/>
            <person name="Karaoz U."/>
            <person name="Brodie E.L."/>
            <person name="Williams K.H."/>
            <person name="Hubbard S.S."/>
            <person name="Banfield J.F."/>
        </authorList>
    </citation>
    <scope>NUCLEOTIDE SEQUENCE [LARGE SCALE GENOMIC DNA]</scope>
    <source>
        <strain evidence="5">RIFCSPLOWO2_12_FULL_64_10</strain>
    </source>
</reference>
<protein>
    <recommendedName>
        <fullName evidence="3">Sulfatase N-terminal domain-containing protein</fullName>
    </recommendedName>
</protein>